<dbReference type="STRING" id="1798182.GA0061081_11046"/>
<feature type="chain" id="PRO_5008690048" evidence="1">
    <location>
        <begin position="19"/>
        <end position="260"/>
    </location>
</feature>
<keyword evidence="3" id="KW-1185">Reference proteome</keyword>
<evidence type="ECO:0000313" key="2">
    <source>
        <dbReference type="EMBL" id="SCC21447.1"/>
    </source>
</evidence>
<gene>
    <name evidence="2" type="ORF">GA0061081_11046</name>
</gene>
<sequence length="260" mass="30078">MKLMISAILILISCFAHAIDFNYHSDNTQFYLLIKQIESQKTLPRLDTAKGKAILSKFTDPKLIGNFSNDKLDEQLQITNYINYIVEMYLIFSPNKSNQLTSQDLTNNLKKFQAEIILLSNFNIKYFAAISQQVNQFYKELPEAEKGGVIKYSTKMIQAEMLKYYYGGFKWMELPDCLTEQSKLNIITTLEQSAENYANVITEQQKLQIIEKAETLITQQPAFEAQLSHIIEVMKKSKCEELCQIANKKIKQPEKIEENN</sequence>
<evidence type="ECO:0000313" key="3">
    <source>
        <dbReference type="Proteomes" id="UP000199670"/>
    </source>
</evidence>
<feature type="signal peptide" evidence="1">
    <location>
        <begin position="1"/>
        <end position="18"/>
    </location>
</feature>
<reference evidence="3" key="1">
    <citation type="submission" date="2016-08" db="EMBL/GenBank/DDBJ databases">
        <authorList>
            <person name="Varghese N."/>
            <person name="Submissions Spin"/>
        </authorList>
    </citation>
    <scope>NUCLEOTIDE SEQUENCE [LARGE SCALE GENOMIC DNA]</scope>
    <source>
        <strain evidence="3">R-53248</strain>
    </source>
</reference>
<accession>A0A1C4CQP4</accession>
<keyword evidence="1" id="KW-0732">Signal</keyword>
<dbReference type="Proteomes" id="UP000199670">
    <property type="component" value="Unassembled WGS sequence"/>
</dbReference>
<protein>
    <submittedName>
        <fullName evidence="2">Uncharacterized protein</fullName>
    </submittedName>
</protein>
<dbReference type="RefSeq" id="WP_091349675.1">
    <property type="nucleotide sequence ID" value="NZ_FMAQ01000010.1"/>
</dbReference>
<dbReference type="OrthoDB" id="7068052at2"/>
<proteinExistence type="predicted"/>
<dbReference type="AlphaFoldDB" id="A0A1C4CQP4"/>
<organism evidence="2 3">
    <name type="scientific">Gilliamella bombicola</name>
    <dbReference type="NCBI Taxonomy" id="1798182"/>
    <lineage>
        <taxon>Bacteria</taxon>
        <taxon>Pseudomonadati</taxon>
        <taxon>Pseudomonadota</taxon>
        <taxon>Gammaproteobacteria</taxon>
        <taxon>Orbales</taxon>
        <taxon>Orbaceae</taxon>
        <taxon>Gilliamella</taxon>
    </lineage>
</organism>
<name>A0A1C4CQP4_9GAMM</name>
<dbReference type="EMBL" id="FMAQ01000010">
    <property type="protein sequence ID" value="SCC21447.1"/>
    <property type="molecule type" value="Genomic_DNA"/>
</dbReference>
<evidence type="ECO:0000256" key="1">
    <source>
        <dbReference type="SAM" id="SignalP"/>
    </source>
</evidence>